<dbReference type="Pfam" id="PF00082">
    <property type="entry name" value="Peptidase_S8"/>
    <property type="match status" value="1"/>
</dbReference>
<evidence type="ECO:0000259" key="9">
    <source>
        <dbReference type="Pfam" id="PF05922"/>
    </source>
</evidence>
<dbReference type="Proteomes" id="UP000298030">
    <property type="component" value="Unassembled WGS sequence"/>
</dbReference>
<dbReference type="Pfam" id="PF05922">
    <property type="entry name" value="Inhibitor_I9"/>
    <property type="match status" value="1"/>
</dbReference>
<sequence>MKFLALLCTFSSILPVILAGPTPAISIETVQGGKTGRHIVVLKKGVGKSDVLSKVASISGVKPGTGVTHEWDAALNGFAGTFDKNTLAALQATPGVASIVEDSIVNATATMNNEPWGLARINSKKRLGCLDGRIHSQLTYTYNYDSRAGQGVDVYIIDTGIRVSHSDFGGRASWLGGFGGYPLQDGNGHGTHCAGTAVGGRYGVAKAARVRAIKVLSDSGSGAVSDVISGINLALTTARGSGRPSVVSMSLGGAPNTALDAATRALVTAGVHVVVAAGNNNQDASTSSPARVAEAITVGASTITDERASFSNYGPLIDVFGPGLNVISTWKDSDSSTATLSGTSMATPHVAGLIAYLISVQGNSTPAVMTQRLKDLALKGMLNPYSLRTF</sequence>
<gene>
    <name evidence="10" type="ORF">FA13DRAFT_1883745</name>
</gene>
<dbReference type="FunFam" id="3.40.50.200:FF:000007">
    <property type="entry name" value="Subtilisin-like serine protease"/>
    <property type="match status" value="1"/>
</dbReference>
<dbReference type="CDD" id="cd04077">
    <property type="entry name" value="Peptidases_S8_PCSK9_ProteinaseK_like"/>
    <property type="match status" value="1"/>
</dbReference>
<dbReference type="AlphaFoldDB" id="A0A4Y7SZU5"/>
<feature type="domain" description="Peptidase S8/S53" evidence="8">
    <location>
        <begin position="149"/>
        <end position="377"/>
    </location>
</feature>
<evidence type="ECO:0000256" key="6">
    <source>
        <dbReference type="RuleBase" id="RU003355"/>
    </source>
</evidence>
<evidence type="ECO:0000256" key="1">
    <source>
        <dbReference type="ARBA" id="ARBA00011073"/>
    </source>
</evidence>
<dbReference type="PROSITE" id="PS00137">
    <property type="entry name" value="SUBTILASE_HIS"/>
    <property type="match status" value="1"/>
</dbReference>
<feature type="active site" description="Charge relay system" evidence="5">
    <location>
        <position position="344"/>
    </location>
</feature>
<proteinExistence type="inferred from homology"/>
<comment type="caution">
    <text evidence="10">The sequence shown here is derived from an EMBL/GenBank/DDBJ whole genome shotgun (WGS) entry which is preliminary data.</text>
</comment>
<dbReference type="OrthoDB" id="19448at2759"/>
<evidence type="ECO:0000313" key="11">
    <source>
        <dbReference type="Proteomes" id="UP000298030"/>
    </source>
</evidence>
<dbReference type="InterPro" id="IPR050131">
    <property type="entry name" value="Peptidase_S8_subtilisin-like"/>
</dbReference>
<dbReference type="InterPro" id="IPR036852">
    <property type="entry name" value="Peptidase_S8/S53_dom_sf"/>
</dbReference>
<keyword evidence="4 5" id="KW-0720">Serine protease</keyword>
<dbReference type="InterPro" id="IPR023827">
    <property type="entry name" value="Peptidase_S8_Asp-AS"/>
</dbReference>
<dbReference type="InterPro" id="IPR022398">
    <property type="entry name" value="Peptidase_S8_His-AS"/>
</dbReference>
<dbReference type="PRINTS" id="PR00723">
    <property type="entry name" value="SUBTILISIN"/>
</dbReference>
<keyword evidence="3 5" id="KW-0378">Hydrolase</keyword>
<dbReference type="PROSITE" id="PS00138">
    <property type="entry name" value="SUBTILASE_SER"/>
    <property type="match status" value="1"/>
</dbReference>
<dbReference type="InterPro" id="IPR010259">
    <property type="entry name" value="S8pro/Inhibitor_I9"/>
</dbReference>
<dbReference type="GO" id="GO:0005615">
    <property type="term" value="C:extracellular space"/>
    <property type="evidence" value="ECO:0007669"/>
    <property type="project" value="TreeGrafter"/>
</dbReference>
<accession>A0A4Y7SZU5</accession>
<protein>
    <submittedName>
        <fullName evidence="10">Serine proteinase 2</fullName>
    </submittedName>
</protein>
<feature type="active site" description="Charge relay system" evidence="5">
    <location>
        <position position="189"/>
    </location>
</feature>
<keyword evidence="11" id="KW-1185">Reference proteome</keyword>
<name>A0A4Y7SZU5_COPMI</name>
<organism evidence="10 11">
    <name type="scientific">Coprinellus micaceus</name>
    <name type="common">Glistening ink-cap mushroom</name>
    <name type="synonym">Coprinus micaceus</name>
    <dbReference type="NCBI Taxonomy" id="71717"/>
    <lineage>
        <taxon>Eukaryota</taxon>
        <taxon>Fungi</taxon>
        <taxon>Dikarya</taxon>
        <taxon>Basidiomycota</taxon>
        <taxon>Agaricomycotina</taxon>
        <taxon>Agaricomycetes</taxon>
        <taxon>Agaricomycetidae</taxon>
        <taxon>Agaricales</taxon>
        <taxon>Agaricineae</taxon>
        <taxon>Psathyrellaceae</taxon>
        <taxon>Coprinellus</taxon>
    </lineage>
</organism>
<dbReference type="InterPro" id="IPR023828">
    <property type="entry name" value="Peptidase_S8_Ser-AS"/>
</dbReference>
<dbReference type="PANTHER" id="PTHR43806:SF11">
    <property type="entry name" value="CEREVISIN-RELATED"/>
    <property type="match status" value="1"/>
</dbReference>
<dbReference type="PANTHER" id="PTHR43806">
    <property type="entry name" value="PEPTIDASE S8"/>
    <property type="match status" value="1"/>
</dbReference>
<dbReference type="GO" id="GO:0004252">
    <property type="term" value="F:serine-type endopeptidase activity"/>
    <property type="evidence" value="ECO:0007669"/>
    <property type="project" value="UniProtKB-UniRule"/>
</dbReference>
<keyword evidence="7" id="KW-0732">Signal</keyword>
<evidence type="ECO:0000256" key="3">
    <source>
        <dbReference type="ARBA" id="ARBA00022801"/>
    </source>
</evidence>
<dbReference type="InterPro" id="IPR000209">
    <property type="entry name" value="Peptidase_S8/S53_dom"/>
</dbReference>
<dbReference type="InterPro" id="IPR037045">
    <property type="entry name" value="S8pro/Inhibitor_I9_sf"/>
</dbReference>
<keyword evidence="2 5" id="KW-0645">Protease</keyword>
<dbReference type="Gene3D" id="3.30.70.80">
    <property type="entry name" value="Peptidase S8 propeptide/proteinase inhibitor I9"/>
    <property type="match status" value="1"/>
</dbReference>
<dbReference type="EMBL" id="QPFP01000041">
    <property type="protein sequence ID" value="TEB27241.1"/>
    <property type="molecule type" value="Genomic_DNA"/>
</dbReference>
<evidence type="ECO:0000256" key="7">
    <source>
        <dbReference type="SAM" id="SignalP"/>
    </source>
</evidence>
<evidence type="ECO:0000313" key="10">
    <source>
        <dbReference type="EMBL" id="TEB27241.1"/>
    </source>
</evidence>
<dbReference type="InterPro" id="IPR015500">
    <property type="entry name" value="Peptidase_S8_subtilisin-rel"/>
</dbReference>
<evidence type="ECO:0000256" key="5">
    <source>
        <dbReference type="PROSITE-ProRule" id="PRU01240"/>
    </source>
</evidence>
<evidence type="ECO:0000259" key="8">
    <source>
        <dbReference type="Pfam" id="PF00082"/>
    </source>
</evidence>
<feature type="chain" id="PRO_5021287539" evidence="7">
    <location>
        <begin position="20"/>
        <end position="390"/>
    </location>
</feature>
<dbReference type="STRING" id="71717.A0A4Y7SZU5"/>
<reference evidence="10 11" key="1">
    <citation type="journal article" date="2019" name="Nat. Ecol. Evol.">
        <title>Megaphylogeny resolves global patterns of mushroom evolution.</title>
        <authorList>
            <person name="Varga T."/>
            <person name="Krizsan K."/>
            <person name="Foldi C."/>
            <person name="Dima B."/>
            <person name="Sanchez-Garcia M."/>
            <person name="Sanchez-Ramirez S."/>
            <person name="Szollosi G.J."/>
            <person name="Szarkandi J.G."/>
            <person name="Papp V."/>
            <person name="Albert L."/>
            <person name="Andreopoulos W."/>
            <person name="Angelini C."/>
            <person name="Antonin V."/>
            <person name="Barry K.W."/>
            <person name="Bougher N.L."/>
            <person name="Buchanan P."/>
            <person name="Buyck B."/>
            <person name="Bense V."/>
            <person name="Catcheside P."/>
            <person name="Chovatia M."/>
            <person name="Cooper J."/>
            <person name="Damon W."/>
            <person name="Desjardin D."/>
            <person name="Finy P."/>
            <person name="Geml J."/>
            <person name="Haridas S."/>
            <person name="Hughes K."/>
            <person name="Justo A."/>
            <person name="Karasinski D."/>
            <person name="Kautmanova I."/>
            <person name="Kiss B."/>
            <person name="Kocsube S."/>
            <person name="Kotiranta H."/>
            <person name="LaButti K.M."/>
            <person name="Lechner B.E."/>
            <person name="Liimatainen K."/>
            <person name="Lipzen A."/>
            <person name="Lukacs Z."/>
            <person name="Mihaltcheva S."/>
            <person name="Morgado L.N."/>
            <person name="Niskanen T."/>
            <person name="Noordeloos M.E."/>
            <person name="Ohm R.A."/>
            <person name="Ortiz-Santana B."/>
            <person name="Ovrebo C."/>
            <person name="Racz N."/>
            <person name="Riley R."/>
            <person name="Savchenko A."/>
            <person name="Shiryaev A."/>
            <person name="Soop K."/>
            <person name="Spirin V."/>
            <person name="Szebenyi C."/>
            <person name="Tomsovsky M."/>
            <person name="Tulloss R.E."/>
            <person name="Uehling J."/>
            <person name="Grigoriev I.V."/>
            <person name="Vagvolgyi C."/>
            <person name="Papp T."/>
            <person name="Martin F.M."/>
            <person name="Miettinen O."/>
            <person name="Hibbett D.S."/>
            <person name="Nagy L.G."/>
        </authorList>
    </citation>
    <scope>NUCLEOTIDE SEQUENCE [LARGE SCALE GENOMIC DNA]</scope>
    <source>
        <strain evidence="10 11">FP101781</strain>
    </source>
</reference>
<comment type="similarity">
    <text evidence="1 5 6">Belongs to the peptidase S8 family.</text>
</comment>
<dbReference type="PROSITE" id="PS00136">
    <property type="entry name" value="SUBTILASE_ASP"/>
    <property type="match status" value="1"/>
</dbReference>
<feature type="active site" description="Charge relay system" evidence="5">
    <location>
        <position position="158"/>
    </location>
</feature>
<dbReference type="PROSITE" id="PS51892">
    <property type="entry name" value="SUBTILASE"/>
    <property type="match status" value="1"/>
</dbReference>
<evidence type="ECO:0000256" key="4">
    <source>
        <dbReference type="ARBA" id="ARBA00022825"/>
    </source>
</evidence>
<evidence type="ECO:0000256" key="2">
    <source>
        <dbReference type="ARBA" id="ARBA00022670"/>
    </source>
</evidence>
<dbReference type="InterPro" id="IPR034193">
    <property type="entry name" value="PCSK9_ProteinaseK-like"/>
</dbReference>
<dbReference type="SUPFAM" id="SSF54897">
    <property type="entry name" value="Protease propeptides/inhibitors"/>
    <property type="match status" value="1"/>
</dbReference>
<dbReference type="SUPFAM" id="SSF52743">
    <property type="entry name" value="Subtilisin-like"/>
    <property type="match status" value="1"/>
</dbReference>
<dbReference type="GO" id="GO:0006508">
    <property type="term" value="P:proteolysis"/>
    <property type="evidence" value="ECO:0007669"/>
    <property type="project" value="UniProtKB-KW"/>
</dbReference>
<feature type="signal peptide" evidence="7">
    <location>
        <begin position="1"/>
        <end position="19"/>
    </location>
</feature>
<feature type="domain" description="Inhibitor I9" evidence="9">
    <location>
        <begin position="38"/>
        <end position="106"/>
    </location>
</feature>
<dbReference type="Gene3D" id="3.40.50.200">
    <property type="entry name" value="Peptidase S8/S53 domain"/>
    <property type="match status" value="1"/>
</dbReference>